<dbReference type="InterPro" id="IPR049031">
    <property type="entry name" value="T2SSK_SAM-like_1st"/>
</dbReference>
<evidence type="ECO:0000256" key="8">
    <source>
        <dbReference type="ARBA" id="ARBA00022989"/>
    </source>
</evidence>
<proteinExistence type="inferred from homology"/>
<evidence type="ECO:0000259" key="10">
    <source>
        <dbReference type="Pfam" id="PF21687"/>
    </source>
</evidence>
<evidence type="ECO:0000256" key="9">
    <source>
        <dbReference type="ARBA" id="ARBA00023136"/>
    </source>
</evidence>
<gene>
    <name evidence="11" type="ORF">THTE_3163</name>
</gene>
<evidence type="ECO:0000313" key="11">
    <source>
        <dbReference type="EMBL" id="ASV75765.1"/>
    </source>
</evidence>
<keyword evidence="7" id="KW-0653">Protein transport</keyword>
<dbReference type="PANTHER" id="PTHR38831">
    <property type="entry name" value="TYPE II SECRETION SYSTEM PROTEIN K"/>
    <property type="match status" value="1"/>
</dbReference>
<keyword evidence="5" id="KW-0997">Cell inner membrane</keyword>
<keyword evidence="12" id="KW-1185">Reference proteome</keyword>
<dbReference type="InterPro" id="IPR038072">
    <property type="entry name" value="GspK_central_sf"/>
</dbReference>
<keyword evidence="8" id="KW-1133">Transmembrane helix</keyword>
<evidence type="ECO:0000256" key="7">
    <source>
        <dbReference type="ARBA" id="ARBA00022927"/>
    </source>
</evidence>
<dbReference type="GO" id="GO:0009306">
    <property type="term" value="P:protein secretion"/>
    <property type="evidence" value="ECO:0007669"/>
    <property type="project" value="InterPro"/>
</dbReference>
<evidence type="ECO:0000256" key="6">
    <source>
        <dbReference type="ARBA" id="ARBA00022692"/>
    </source>
</evidence>
<dbReference type="InterPro" id="IPR005628">
    <property type="entry name" value="GspK"/>
</dbReference>
<accession>A0A286RIH9</accession>
<dbReference type="SUPFAM" id="SSF158544">
    <property type="entry name" value="GspK insert domain-like"/>
    <property type="match status" value="1"/>
</dbReference>
<keyword evidence="6" id="KW-0812">Transmembrane</keyword>
<evidence type="ECO:0000256" key="2">
    <source>
        <dbReference type="ARBA" id="ARBA00007246"/>
    </source>
</evidence>
<organism evidence="11 12">
    <name type="scientific">Thermogutta terrifontis</name>
    <dbReference type="NCBI Taxonomy" id="1331910"/>
    <lineage>
        <taxon>Bacteria</taxon>
        <taxon>Pseudomonadati</taxon>
        <taxon>Planctomycetota</taxon>
        <taxon>Planctomycetia</taxon>
        <taxon>Pirellulales</taxon>
        <taxon>Thermoguttaceae</taxon>
        <taxon>Thermogutta</taxon>
    </lineage>
</organism>
<comment type="similarity">
    <text evidence="2">Belongs to the GSP K family.</text>
</comment>
<keyword evidence="3" id="KW-0813">Transport</keyword>
<evidence type="ECO:0000256" key="4">
    <source>
        <dbReference type="ARBA" id="ARBA00022475"/>
    </source>
</evidence>
<keyword evidence="4" id="KW-1003">Cell membrane</keyword>
<protein>
    <submittedName>
        <fullName evidence="11">Putative general secretion pathway protein K</fullName>
    </submittedName>
</protein>
<keyword evidence="9" id="KW-0472">Membrane</keyword>
<name>A0A286RIH9_9BACT</name>
<evidence type="ECO:0000256" key="3">
    <source>
        <dbReference type="ARBA" id="ARBA00022448"/>
    </source>
</evidence>
<evidence type="ECO:0000313" key="12">
    <source>
        <dbReference type="Proteomes" id="UP000215086"/>
    </source>
</evidence>
<evidence type="ECO:0000256" key="1">
    <source>
        <dbReference type="ARBA" id="ARBA00004533"/>
    </source>
</evidence>
<reference evidence="11 12" key="1">
    <citation type="journal article" name="Front. Microbiol.">
        <title>Sugar Metabolism of the First Thermophilic Planctomycete Thermogutta terrifontis: Comparative Genomic and Transcriptomic Approaches.</title>
        <authorList>
            <person name="Elcheninov A.G."/>
            <person name="Menzel P."/>
            <person name="Gudbergsdottir S.R."/>
            <person name="Slesarev A.I."/>
            <person name="Kadnikov V.V."/>
            <person name="Krogh A."/>
            <person name="Bonch-Osmolovskaya E.A."/>
            <person name="Peng X."/>
            <person name="Kublanov I.V."/>
        </authorList>
    </citation>
    <scope>NUCLEOTIDE SEQUENCE [LARGE SCALE GENOMIC DNA]</scope>
    <source>
        <strain evidence="11 12">R1</strain>
    </source>
</reference>
<dbReference type="Gene3D" id="1.10.40.60">
    <property type="entry name" value="EpsJ-like"/>
    <property type="match status" value="1"/>
</dbReference>
<dbReference type="Pfam" id="PF21687">
    <property type="entry name" value="T2SSK_1st"/>
    <property type="match status" value="1"/>
</dbReference>
<evidence type="ECO:0000256" key="5">
    <source>
        <dbReference type="ARBA" id="ARBA00022519"/>
    </source>
</evidence>
<dbReference type="Proteomes" id="UP000215086">
    <property type="component" value="Chromosome"/>
</dbReference>
<dbReference type="GO" id="GO:0005886">
    <property type="term" value="C:plasma membrane"/>
    <property type="evidence" value="ECO:0007669"/>
    <property type="project" value="UniProtKB-SubCell"/>
</dbReference>
<feature type="domain" description="T2SS protein K first SAM-like" evidence="10">
    <location>
        <begin position="112"/>
        <end position="198"/>
    </location>
</feature>
<dbReference type="AlphaFoldDB" id="A0A286RIH9"/>
<dbReference type="KEGG" id="ttf:THTE_3163"/>
<dbReference type="PANTHER" id="PTHR38831:SF2">
    <property type="entry name" value="TYPE II SECRETION SYSTEM PROTEIN K"/>
    <property type="match status" value="1"/>
</dbReference>
<comment type="subcellular location">
    <subcellularLocation>
        <location evidence="1">Cell inner membrane</location>
    </subcellularLocation>
</comment>
<dbReference type="EMBL" id="CP018477">
    <property type="protein sequence ID" value="ASV75765.1"/>
    <property type="molecule type" value="Genomic_DNA"/>
</dbReference>
<sequence length="510" mass="55757">MVLVTVALLSLAALTLGDLMLAEREGAHISNRMAQARALAASGVEAVRLFVSMDEEWQNDNGGWFNNPAWFSGMVVHQTADPLDTGLFSVIAPDWEDTMGTTIRYGLENESAKLNVNSLLLADQYAENGGRQLLMGLPGMTEDIADAIMDWLDADDEPREFGAEIEYYSGLSPAYATKNGPLETIEELLLVRGVTPELLFGADRNRNGIIDADETIPEAFAGLSADDPVAYRGWSAYLTLYSMELNVRPDGRAKININQDDLEALYNQLEEEFGHDVATFIVGYRQNGPYEGTEQSEPMPADAQIDFSRPSRVKFSTVLDLIGAKVRMQFAGENEPRVIDPVFPNDPALLRTILPLIMANLTATSSKVIPGRININLAPRSILYGIPTLDPSVAEMIIQARPKDPTLIDDENYRYETWILADGLVTLDEMKALMPFITCGGNVYRAQVVGYFAGGGPSCRVEAIVDATVRPARLLFWRDMSHLGRGFPLDVLGSSGQMAGLGRAGTVVSP</sequence>